<feature type="region of interest" description="Disordered" evidence="5">
    <location>
        <begin position="1"/>
        <end position="29"/>
    </location>
</feature>
<protein>
    <submittedName>
        <fullName evidence="7">MFS general substrate transporter</fullName>
    </submittedName>
</protein>
<gene>
    <name evidence="7" type="ORF">BDV98DRAFT_649704</name>
</gene>
<feature type="transmembrane region" description="Helical" evidence="6">
    <location>
        <begin position="438"/>
        <end position="457"/>
    </location>
</feature>
<reference evidence="7 8" key="1">
    <citation type="journal article" date="2019" name="Nat. Ecol. Evol.">
        <title>Megaphylogeny resolves global patterns of mushroom evolution.</title>
        <authorList>
            <person name="Varga T."/>
            <person name="Krizsan K."/>
            <person name="Foldi C."/>
            <person name="Dima B."/>
            <person name="Sanchez-Garcia M."/>
            <person name="Sanchez-Ramirez S."/>
            <person name="Szollosi G.J."/>
            <person name="Szarkandi J.G."/>
            <person name="Papp V."/>
            <person name="Albert L."/>
            <person name="Andreopoulos W."/>
            <person name="Angelini C."/>
            <person name="Antonin V."/>
            <person name="Barry K.W."/>
            <person name="Bougher N.L."/>
            <person name="Buchanan P."/>
            <person name="Buyck B."/>
            <person name="Bense V."/>
            <person name="Catcheside P."/>
            <person name="Chovatia M."/>
            <person name="Cooper J."/>
            <person name="Damon W."/>
            <person name="Desjardin D."/>
            <person name="Finy P."/>
            <person name="Geml J."/>
            <person name="Haridas S."/>
            <person name="Hughes K."/>
            <person name="Justo A."/>
            <person name="Karasinski D."/>
            <person name="Kautmanova I."/>
            <person name="Kiss B."/>
            <person name="Kocsube S."/>
            <person name="Kotiranta H."/>
            <person name="LaButti K.M."/>
            <person name="Lechner B.E."/>
            <person name="Liimatainen K."/>
            <person name="Lipzen A."/>
            <person name="Lukacs Z."/>
            <person name="Mihaltcheva S."/>
            <person name="Morgado L.N."/>
            <person name="Niskanen T."/>
            <person name="Noordeloos M.E."/>
            <person name="Ohm R.A."/>
            <person name="Ortiz-Santana B."/>
            <person name="Ovrebo C."/>
            <person name="Racz N."/>
            <person name="Riley R."/>
            <person name="Savchenko A."/>
            <person name="Shiryaev A."/>
            <person name="Soop K."/>
            <person name="Spirin V."/>
            <person name="Szebenyi C."/>
            <person name="Tomsovsky M."/>
            <person name="Tulloss R.E."/>
            <person name="Uehling J."/>
            <person name="Grigoriev I.V."/>
            <person name="Vagvolgyi C."/>
            <person name="Papp T."/>
            <person name="Martin F.M."/>
            <person name="Miettinen O."/>
            <person name="Hibbett D.S."/>
            <person name="Nagy L.G."/>
        </authorList>
    </citation>
    <scope>NUCLEOTIDE SEQUENCE [LARGE SCALE GENOMIC DNA]</scope>
    <source>
        <strain evidence="7 8">CBS 309.79</strain>
    </source>
</reference>
<keyword evidence="2 6" id="KW-0812">Transmembrane</keyword>
<comment type="subcellular location">
    <subcellularLocation>
        <location evidence="1">Membrane</location>
        <topology evidence="1">Multi-pass membrane protein</topology>
    </subcellularLocation>
</comment>
<dbReference type="STRING" id="1884261.A0A5C3QJT7"/>
<evidence type="ECO:0000256" key="1">
    <source>
        <dbReference type="ARBA" id="ARBA00004141"/>
    </source>
</evidence>
<evidence type="ECO:0000256" key="6">
    <source>
        <dbReference type="SAM" id="Phobius"/>
    </source>
</evidence>
<dbReference type="AlphaFoldDB" id="A0A5C3QJT7"/>
<evidence type="ECO:0000256" key="2">
    <source>
        <dbReference type="ARBA" id="ARBA00022692"/>
    </source>
</evidence>
<evidence type="ECO:0000256" key="4">
    <source>
        <dbReference type="ARBA" id="ARBA00023136"/>
    </source>
</evidence>
<keyword evidence="3 6" id="KW-1133">Transmembrane helix</keyword>
<organism evidence="7 8">
    <name type="scientific">Pterulicium gracile</name>
    <dbReference type="NCBI Taxonomy" id="1884261"/>
    <lineage>
        <taxon>Eukaryota</taxon>
        <taxon>Fungi</taxon>
        <taxon>Dikarya</taxon>
        <taxon>Basidiomycota</taxon>
        <taxon>Agaricomycotina</taxon>
        <taxon>Agaricomycetes</taxon>
        <taxon>Agaricomycetidae</taxon>
        <taxon>Agaricales</taxon>
        <taxon>Pleurotineae</taxon>
        <taxon>Pterulaceae</taxon>
        <taxon>Pterulicium</taxon>
    </lineage>
</organism>
<accession>A0A5C3QJT7</accession>
<dbReference type="Pfam" id="PF05978">
    <property type="entry name" value="UNC-93"/>
    <property type="match status" value="1"/>
</dbReference>
<dbReference type="PANTHER" id="PTHR23294:SF59">
    <property type="entry name" value="UNC93-LIKE PROTEIN C922.05C"/>
    <property type="match status" value="1"/>
</dbReference>
<feature type="compositionally biased region" description="Basic and acidic residues" evidence="5">
    <location>
        <begin position="17"/>
        <end position="28"/>
    </location>
</feature>
<feature type="transmembrane region" description="Helical" evidence="6">
    <location>
        <begin position="133"/>
        <end position="152"/>
    </location>
</feature>
<dbReference type="InterPro" id="IPR051617">
    <property type="entry name" value="UNC-93-like_regulator"/>
</dbReference>
<feature type="transmembrane region" description="Helical" evidence="6">
    <location>
        <begin position="328"/>
        <end position="347"/>
    </location>
</feature>
<keyword evidence="8" id="KW-1185">Reference proteome</keyword>
<dbReference type="PANTHER" id="PTHR23294">
    <property type="entry name" value="ET TRANSLATION PRODUCT-RELATED"/>
    <property type="match status" value="1"/>
</dbReference>
<feature type="transmembrane region" description="Helical" evidence="6">
    <location>
        <begin position="262"/>
        <end position="279"/>
    </location>
</feature>
<evidence type="ECO:0000256" key="3">
    <source>
        <dbReference type="ARBA" id="ARBA00022989"/>
    </source>
</evidence>
<feature type="transmembrane region" description="Helical" evidence="6">
    <location>
        <begin position="173"/>
        <end position="195"/>
    </location>
</feature>
<dbReference type="OrthoDB" id="196103at2759"/>
<feature type="transmembrane region" description="Helical" evidence="6">
    <location>
        <begin position="207"/>
        <end position="225"/>
    </location>
</feature>
<dbReference type="Proteomes" id="UP000305067">
    <property type="component" value="Unassembled WGS sequence"/>
</dbReference>
<dbReference type="GO" id="GO:0016020">
    <property type="term" value="C:membrane"/>
    <property type="evidence" value="ECO:0007669"/>
    <property type="project" value="UniProtKB-SubCell"/>
</dbReference>
<dbReference type="EMBL" id="ML178823">
    <property type="protein sequence ID" value="TFL02032.1"/>
    <property type="molecule type" value="Genomic_DNA"/>
</dbReference>
<keyword evidence="4 6" id="KW-0472">Membrane</keyword>
<evidence type="ECO:0000256" key="5">
    <source>
        <dbReference type="SAM" id="MobiDB-lite"/>
    </source>
</evidence>
<feature type="transmembrane region" description="Helical" evidence="6">
    <location>
        <begin position="85"/>
        <end position="103"/>
    </location>
</feature>
<name>A0A5C3QJT7_9AGAR</name>
<dbReference type="InterPro" id="IPR010291">
    <property type="entry name" value="Ion_channel_UNC-93"/>
</dbReference>
<evidence type="ECO:0000313" key="7">
    <source>
        <dbReference type="EMBL" id="TFL02032.1"/>
    </source>
</evidence>
<feature type="transmembrane region" description="Helical" evidence="6">
    <location>
        <begin position="110"/>
        <end position="127"/>
    </location>
</feature>
<feature type="transmembrane region" description="Helical" evidence="6">
    <location>
        <begin position="376"/>
        <end position="395"/>
    </location>
</feature>
<dbReference type="InterPro" id="IPR036259">
    <property type="entry name" value="MFS_trans_sf"/>
</dbReference>
<evidence type="ECO:0000313" key="8">
    <source>
        <dbReference type="Proteomes" id="UP000305067"/>
    </source>
</evidence>
<dbReference type="Gene3D" id="1.20.1250.20">
    <property type="entry name" value="MFS general substrate transporter like domains"/>
    <property type="match status" value="1"/>
</dbReference>
<dbReference type="SUPFAM" id="SSF103473">
    <property type="entry name" value="MFS general substrate transporter"/>
    <property type="match status" value="1"/>
</dbReference>
<proteinExistence type="predicted"/>
<sequence>MSIDEKADSVSSQQQHAVDHHGTNHDDAATYQRPTGLKGLYSHPKVQIALLGLVCFMGPGLFNALNGLGAGGQVDSATSANSNSALYATFAVSAFFAGSINNVLGPKLTLIMGSTGYSLYIASYLAMNINASASGFVIAAGAILGICAGLLWTAQGSIMLSYPTESEKGQSIYIFWSIFNLGGVVGGAVAFGANFNTDGNSVGNGTYIGFLVLTIIGIAIPLAMINPKNMRRTDGSRVTSPRHPSWKTEIIALKLALVNDPMILLLFPMFLASNWFYTWQFNAYNGALFNIRTRSLNSMVYWASQVVGSISIGLLLDAKNFSRRTRAFAGWSVLLIMIFVTHTWGYFYQKEYTRESIESGETPKMDFSDSGYAAKVWLYLFFGIVDAQWQSAVYWLMGAMSNDPAKLAYFSGFYKAIQSAGAAGIWRADGIKVPYMNIFLSTWGLTVAGLLFALPMIHLRVKNTTDLADETIARLDDTGAVRDVQEVQHEIGHTPAHATRDTEKV</sequence>
<feature type="transmembrane region" description="Helical" evidence="6">
    <location>
        <begin position="299"/>
        <end position="316"/>
    </location>
</feature>
<feature type="transmembrane region" description="Helical" evidence="6">
    <location>
        <begin position="48"/>
        <end position="65"/>
    </location>
</feature>